<organism evidence="1 2">
    <name type="scientific">Pseudoloma neurophilia</name>
    <dbReference type="NCBI Taxonomy" id="146866"/>
    <lineage>
        <taxon>Eukaryota</taxon>
        <taxon>Fungi</taxon>
        <taxon>Fungi incertae sedis</taxon>
        <taxon>Microsporidia</taxon>
        <taxon>Pseudoloma</taxon>
    </lineage>
</organism>
<sequence length="100" mass="12586">LRKCIIFNLLLKRCLSDFKNSNQFTIVDILICVFDYQNFAQDWLQWFQIKKINFFLKFVMKVCPVHFFQFFVKRNLFLIFKKYCKYCDRKFHRENQRFKT</sequence>
<keyword evidence="2" id="KW-1185">Reference proteome</keyword>
<feature type="non-terminal residue" evidence="1">
    <location>
        <position position="1"/>
    </location>
</feature>
<dbReference type="Proteomes" id="UP000051530">
    <property type="component" value="Unassembled WGS sequence"/>
</dbReference>
<dbReference type="AlphaFoldDB" id="A0A0R0LY73"/>
<comment type="caution">
    <text evidence="1">The sequence shown here is derived from an EMBL/GenBank/DDBJ whole genome shotgun (WGS) entry which is preliminary data.</text>
</comment>
<gene>
    <name evidence="1" type="ORF">M153_154320003</name>
</gene>
<proteinExistence type="predicted"/>
<evidence type="ECO:0000313" key="1">
    <source>
        <dbReference type="EMBL" id="KRH91988.1"/>
    </source>
</evidence>
<protein>
    <submittedName>
        <fullName evidence="1">Uncharacterized protein</fullName>
    </submittedName>
</protein>
<reference evidence="1 2" key="1">
    <citation type="submission" date="2015-07" db="EMBL/GenBank/DDBJ databases">
        <title>The genome of Pseudoloma neurophilia, a relevant intracellular parasite of the zebrafish.</title>
        <authorList>
            <person name="Ndikumana S."/>
            <person name="Pelin A."/>
            <person name="Sanders J."/>
            <person name="Corradi N."/>
        </authorList>
    </citation>
    <scope>NUCLEOTIDE SEQUENCE [LARGE SCALE GENOMIC DNA]</scope>
    <source>
        <strain evidence="1 2">MK1</strain>
    </source>
</reference>
<accession>A0A0R0LY73</accession>
<name>A0A0R0LY73_9MICR</name>
<dbReference type="VEuPathDB" id="MicrosporidiaDB:M153_154320003"/>
<evidence type="ECO:0000313" key="2">
    <source>
        <dbReference type="Proteomes" id="UP000051530"/>
    </source>
</evidence>
<dbReference type="EMBL" id="LGUB01001324">
    <property type="protein sequence ID" value="KRH91988.1"/>
    <property type="molecule type" value="Genomic_DNA"/>
</dbReference>